<evidence type="ECO:0000256" key="2">
    <source>
        <dbReference type="PROSITE-ProRule" id="PRU00169"/>
    </source>
</evidence>
<feature type="domain" description="Response regulatory" evidence="4">
    <location>
        <begin position="6"/>
        <end position="124"/>
    </location>
</feature>
<dbReference type="Pfam" id="PF00196">
    <property type="entry name" value="GerE"/>
    <property type="match status" value="1"/>
</dbReference>
<dbReference type="RefSeq" id="WP_043527610.1">
    <property type="nucleotide sequence ID" value="NZ_BAABKU010000036.1"/>
</dbReference>
<dbReference type="eggNOG" id="COG2197">
    <property type="taxonomic scope" value="Bacteria"/>
</dbReference>
<proteinExistence type="predicted"/>
<gene>
    <name evidence="5" type="ORF">MB27_23275</name>
</gene>
<dbReference type="GO" id="GO:0006355">
    <property type="term" value="P:regulation of DNA-templated transcription"/>
    <property type="evidence" value="ECO:0007669"/>
    <property type="project" value="InterPro"/>
</dbReference>
<dbReference type="Pfam" id="PF00072">
    <property type="entry name" value="Response_reg"/>
    <property type="match status" value="1"/>
</dbReference>
<dbReference type="SUPFAM" id="SSF52172">
    <property type="entry name" value="CheY-like"/>
    <property type="match status" value="1"/>
</dbReference>
<dbReference type="Proteomes" id="UP000054537">
    <property type="component" value="Unassembled WGS sequence"/>
</dbReference>
<dbReference type="InterPro" id="IPR011006">
    <property type="entry name" value="CheY-like_superfamily"/>
</dbReference>
<evidence type="ECO:0000256" key="1">
    <source>
        <dbReference type="ARBA" id="ARBA00023125"/>
    </source>
</evidence>
<feature type="domain" description="HTH luxR-type" evidence="3">
    <location>
        <begin position="147"/>
        <end position="212"/>
    </location>
</feature>
<protein>
    <submittedName>
        <fullName evidence="5">LuxR family transcriptional regulator</fullName>
    </submittedName>
</protein>
<accession>A0A0A6UIW4</accession>
<reference evidence="5 6" key="1">
    <citation type="submission" date="2014-10" db="EMBL/GenBank/DDBJ databases">
        <title>Draft genome sequence of Actinoplanes utahensis NRRL 12052.</title>
        <authorList>
            <person name="Velasco-Bucheli B."/>
            <person name="del Cerro C."/>
            <person name="Hormigo D."/>
            <person name="Garcia J.L."/>
            <person name="Acebal C."/>
            <person name="Arroyo M."/>
            <person name="de la Mata I."/>
        </authorList>
    </citation>
    <scope>NUCLEOTIDE SEQUENCE [LARGE SCALE GENOMIC DNA]</scope>
    <source>
        <strain evidence="5 6">NRRL 12052</strain>
    </source>
</reference>
<dbReference type="PRINTS" id="PR00038">
    <property type="entry name" value="HTHLUXR"/>
</dbReference>
<dbReference type="InterPro" id="IPR016032">
    <property type="entry name" value="Sig_transdc_resp-reg_C-effctor"/>
</dbReference>
<dbReference type="EMBL" id="JRTT01000028">
    <property type="protein sequence ID" value="KHD75361.1"/>
    <property type="molecule type" value="Genomic_DNA"/>
</dbReference>
<dbReference type="InterPro" id="IPR001789">
    <property type="entry name" value="Sig_transdc_resp-reg_receiver"/>
</dbReference>
<evidence type="ECO:0000313" key="5">
    <source>
        <dbReference type="EMBL" id="KHD75361.1"/>
    </source>
</evidence>
<keyword evidence="2" id="KW-0597">Phosphoprotein</keyword>
<dbReference type="AlphaFoldDB" id="A0A0A6UIW4"/>
<evidence type="ECO:0000313" key="6">
    <source>
        <dbReference type="Proteomes" id="UP000054537"/>
    </source>
</evidence>
<comment type="caution">
    <text evidence="5">The sequence shown here is derived from an EMBL/GenBank/DDBJ whole genome shotgun (WGS) entry which is preliminary data.</text>
</comment>
<dbReference type="PROSITE" id="PS50043">
    <property type="entry name" value="HTH_LUXR_2"/>
    <property type="match status" value="1"/>
</dbReference>
<dbReference type="GO" id="GO:0003677">
    <property type="term" value="F:DNA binding"/>
    <property type="evidence" value="ECO:0007669"/>
    <property type="project" value="UniProtKB-KW"/>
</dbReference>
<dbReference type="PANTHER" id="PTHR43214:SF43">
    <property type="entry name" value="TWO-COMPONENT RESPONSE REGULATOR"/>
    <property type="match status" value="1"/>
</dbReference>
<dbReference type="SMART" id="SM00421">
    <property type="entry name" value="HTH_LUXR"/>
    <property type="match status" value="1"/>
</dbReference>
<name>A0A0A6UIW4_ACTUT</name>
<dbReference type="CDD" id="cd06170">
    <property type="entry name" value="LuxR_C_like"/>
    <property type="match status" value="1"/>
</dbReference>
<dbReference type="Gene3D" id="3.40.50.2300">
    <property type="match status" value="1"/>
</dbReference>
<dbReference type="OrthoDB" id="3575486at2"/>
<keyword evidence="6" id="KW-1185">Reference proteome</keyword>
<organism evidence="5 6">
    <name type="scientific">Actinoplanes utahensis</name>
    <dbReference type="NCBI Taxonomy" id="1869"/>
    <lineage>
        <taxon>Bacteria</taxon>
        <taxon>Bacillati</taxon>
        <taxon>Actinomycetota</taxon>
        <taxon>Actinomycetes</taxon>
        <taxon>Micromonosporales</taxon>
        <taxon>Micromonosporaceae</taxon>
        <taxon>Actinoplanes</taxon>
    </lineage>
</organism>
<dbReference type="PANTHER" id="PTHR43214">
    <property type="entry name" value="TWO-COMPONENT RESPONSE REGULATOR"/>
    <property type="match status" value="1"/>
</dbReference>
<dbReference type="SUPFAM" id="SSF46894">
    <property type="entry name" value="C-terminal effector domain of the bipartite response regulators"/>
    <property type="match status" value="1"/>
</dbReference>
<dbReference type="PROSITE" id="PS50110">
    <property type="entry name" value="RESPONSE_REGULATORY"/>
    <property type="match status" value="1"/>
</dbReference>
<dbReference type="InterPro" id="IPR039420">
    <property type="entry name" value="WalR-like"/>
</dbReference>
<dbReference type="SMART" id="SM00448">
    <property type="entry name" value="REC"/>
    <property type="match status" value="1"/>
</dbReference>
<dbReference type="STRING" id="1869.MB27_23275"/>
<feature type="modified residue" description="4-aspartylphosphate" evidence="2">
    <location>
        <position position="59"/>
    </location>
</feature>
<dbReference type="GO" id="GO:0000160">
    <property type="term" value="P:phosphorelay signal transduction system"/>
    <property type="evidence" value="ECO:0007669"/>
    <property type="project" value="InterPro"/>
</dbReference>
<dbReference type="InterPro" id="IPR000792">
    <property type="entry name" value="Tscrpt_reg_LuxR_C"/>
</dbReference>
<evidence type="ECO:0000259" key="4">
    <source>
        <dbReference type="PROSITE" id="PS50110"/>
    </source>
</evidence>
<sequence>MSAAIRIVVIDDHHLFVRGLELLLPEVSAGRATVVAATGDAAYAAGVVRHAVPDLVLVDLHMPPPGGIRAIEAVRRAAPRARVLAMSGDDDPEIAVRALLAGAGGFLPKSSDPASLLQPLLAAIDGWAVMPGNLLGVLVEQRRRQAGSAVTASLSDADRDLLRLIAAGTSTVEIAGRMHVSERTVKRLTAALLRRLHVSSRAEAAALAGRAGLL</sequence>
<evidence type="ECO:0000259" key="3">
    <source>
        <dbReference type="PROSITE" id="PS50043"/>
    </source>
</evidence>
<dbReference type="PROSITE" id="PS00622">
    <property type="entry name" value="HTH_LUXR_1"/>
    <property type="match status" value="1"/>
</dbReference>
<keyword evidence="1" id="KW-0238">DNA-binding</keyword>